<proteinExistence type="predicted"/>
<gene>
    <name evidence="8" type="ORF">EV213_101216</name>
</gene>
<dbReference type="PANTHER" id="PTHR10465:SF0">
    <property type="entry name" value="SARCALUMENIN"/>
    <property type="match status" value="1"/>
</dbReference>
<evidence type="ECO:0000256" key="5">
    <source>
        <dbReference type="ARBA" id="ARBA00023136"/>
    </source>
</evidence>
<dbReference type="Pfam" id="PF00350">
    <property type="entry name" value="Dynamin_N"/>
    <property type="match status" value="2"/>
</dbReference>
<reference evidence="8 9" key="1">
    <citation type="submission" date="2019-03" db="EMBL/GenBank/DDBJ databases">
        <title>Genomic Encyclopedia of Type Strains, Phase IV (KMG-IV): sequencing the most valuable type-strain genomes for metagenomic binning, comparative biology and taxonomic classification.</title>
        <authorList>
            <person name="Goeker M."/>
        </authorList>
    </citation>
    <scope>NUCLEOTIDE SEQUENCE [LARGE SCALE GENOMIC DNA]</scope>
    <source>
        <strain evidence="8 9">DSM 28697</strain>
    </source>
</reference>
<dbReference type="GO" id="GO:0016020">
    <property type="term" value="C:membrane"/>
    <property type="evidence" value="ECO:0007669"/>
    <property type="project" value="UniProtKB-SubCell"/>
</dbReference>
<evidence type="ECO:0000256" key="3">
    <source>
        <dbReference type="ARBA" id="ARBA00022801"/>
    </source>
</evidence>
<dbReference type="CDD" id="cd09912">
    <property type="entry name" value="DLP_2"/>
    <property type="match status" value="2"/>
</dbReference>
<dbReference type="AlphaFoldDB" id="A0A4V3D667"/>
<protein>
    <submittedName>
        <fullName evidence="8">Dynamin family protein</fullName>
    </submittedName>
</protein>
<dbReference type="PANTHER" id="PTHR10465">
    <property type="entry name" value="TRANSMEMBRANE GTPASE FZO1"/>
    <property type="match status" value="1"/>
</dbReference>
<sequence length="1189" mass="133372">MIASLDHSSLKEFLGLYQHIQLTGDQETAKKLQRRIQKAAENEWHIALCGHFSAGKSSLINALIGQTLLPSSPIPTSANLVEVKKGDASAVVSTMAGATYALPIPFTASDLRPLLTNGDDVESVELRHPDVRLESGCTLLDTPGVDSVDEAHQRATEEGMYLADMVVYCMDCNHVQSDVNVQFLQSIKALGKPIVLVVTQMDKLLDTEIEIEQFRRDTETAFKQYDIPTEHLFFISVQAPGLKKNEWADLQAFLHTHQHNRGETDQHAARMLVDEHIEWLRMQQEEDRQLNEHIIADADENDIQAATESLQLFSDEIQQAEAKRDAFIKAARQDIEQTAYNAPLFSFDVREQVRVYLEAMEANFKPGLFSTKKKVETIRQERLTQLNESLQNGLEHLLGNLQNTLQTHFQSVEVTSPNVQAAVFQTTLPYQPKDLHSLIQPGATANPDYVLKYRDDVMSHIRHLAKQAFFPLIDAGAEALTTQIEEKKRAQADDVSRWGALVDAANKLETLDQKLAEAKAALLSELEAPTPVKHSLLEQLLAPKQPEPLPDFSTQMEDELHTTEENEPLYSMATNDVNKEQLLSDLYRAAQCLTSVTNLEQSRLRLLEKAKRIENKRFTVALFGAFSAGKSSFANALLGGSYLPVSPQPTTAAVNRIYPIDETHPDRHATIHMKQGDDLLDDVNHALAPTGKQVTQLDDIELLRSTLSWPENAGANQAFFNAFLKGWATQKSHIGTAFTVGPDQYEAYIADEALACYVDSIDVHIDSPLTSEGIALVDTPGADSINSRHTSVAFDYIKNADAILFVTYYNHAFSRADREFLDQLGKVKDAFALDKMFFIINAKDLAANADELNDVETYVQQQLAERHIFRPKLFSVSSRQALHNETKVQSGLADFQTAFQQFVQHELSAVVANEAIQELHFLDHVIKEALENAQLSEEKRTEKITVIEAQAKQLTASMNEKNAEPQLDAIQNETAQLLYHVRQRTMLNATSWFKQAFHPGLFYGTSYQEGIAEGVKEFLQMINTALVQEFRATALRLEQKATVLIQDMYRSWETPLADAFHTTLPHYEPEKKAVPDPIADIQVEQTVIRQLQKQIKSSRHFIEGSGRTDAQSTLFAIVEELLEQWSQNATDVYQPWNIALVNTQLADAKRLAIEVTTQTAETHTASLSPISQSDWQDAHEGIQAIVKHY</sequence>
<dbReference type="InterPro" id="IPR027417">
    <property type="entry name" value="P-loop_NTPase"/>
</dbReference>
<evidence type="ECO:0000259" key="7">
    <source>
        <dbReference type="Pfam" id="PF00350"/>
    </source>
</evidence>
<dbReference type="EMBL" id="SNYJ01000001">
    <property type="protein sequence ID" value="TDQ42787.1"/>
    <property type="molecule type" value="Genomic_DNA"/>
</dbReference>
<feature type="coiled-coil region" evidence="6">
    <location>
        <begin position="501"/>
        <end position="528"/>
    </location>
</feature>
<organism evidence="8 9">
    <name type="scientific">Aureibacillus halotolerans</name>
    <dbReference type="NCBI Taxonomy" id="1508390"/>
    <lineage>
        <taxon>Bacteria</taxon>
        <taxon>Bacillati</taxon>
        <taxon>Bacillota</taxon>
        <taxon>Bacilli</taxon>
        <taxon>Bacillales</taxon>
        <taxon>Bacillaceae</taxon>
        <taxon>Aureibacillus</taxon>
    </lineage>
</organism>
<evidence type="ECO:0000256" key="4">
    <source>
        <dbReference type="ARBA" id="ARBA00023134"/>
    </source>
</evidence>
<evidence type="ECO:0000256" key="2">
    <source>
        <dbReference type="ARBA" id="ARBA00022741"/>
    </source>
</evidence>
<comment type="subcellular location">
    <subcellularLocation>
        <location evidence="1">Membrane</location>
    </subcellularLocation>
</comment>
<keyword evidence="6" id="KW-0175">Coiled coil</keyword>
<keyword evidence="9" id="KW-1185">Reference proteome</keyword>
<evidence type="ECO:0000313" key="8">
    <source>
        <dbReference type="EMBL" id="TDQ42787.1"/>
    </source>
</evidence>
<dbReference type="RefSeq" id="WP_166639108.1">
    <property type="nucleotide sequence ID" value="NZ_SNYJ01000001.1"/>
</dbReference>
<keyword evidence="5" id="KW-0472">Membrane</keyword>
<dbReference type="Proteomes" id="UP000295632">
    <property type="component" value="Unassembled WGS sequence"/>
</dbReference>
<feature type="domain" description="Dynamin N-terminal" evidence="7">
    <location>
        <begin position="620"/>
        <end position="841"/>
    </location>
</feature>
<evidence type="ECO:0000256" key="1">
    <source>
        <dbReference type="ARBA" id="ARBA00004370"/>
    </source>
</evidence>
<dbReference type="GO" id="GO:0005525">
    <property type="term" value="F:GTP binding"/>
    <property type="evidence" value="ECO:0007669"/>
    <property type="project" value="UniProtKB-KW"/>
</dbReference>
<comment type="caution">
    <text evidence="8">The sequence shown here is derived from an EMBL/GenBank/DDBJ whole genome shotgun (WGS) entry which is preliminary data.</text>
</comment>
<dbReference type="SUPFAM" id="SSF52540">
    <property type="entry name" value="P-loop containing nucleoside triphosphate hydrolases"/>
    <property type="match status" value="2"/>
</dbReference>
<evidence type="ECO:0000313" key="9">
    <source>
        <dbReference type="Proteomes" id="UP000295632"/>
    </source>
</evidence>
<keyword evidence="2" id="KW-0547">Nucleotide-binding</keyword>
<dbReference type="GO" id="GO:0008053">
    <property type="term" value="P:mitochondrial fusion"/>
    <property type="evidence" value="ECO:0007669"/>
    <property type="project" value="TreeGrafter"/>
</dbReference>
<dbReference type="Gene3D" id="3.40.50.300">
    <property type="entry name" value="P-loop containing nucleotide triphosphate hydrolases"/>
    <property type="match status" value="2"/>
</dbReference>
<keyword evidence="3" id="KW-0378">Hydrolase</keyword>
<name>A0A4V3D667_9BACI</name>
<accession>A0A4V3D667</accession>
<dbReference type="InterPro" id="IPR027094">
    <property type="entry name" value="Mitofusin_fam"/>
</dbReference>
<feature type="domain" description="Dynamin N-terminal" evidence="7">
    <location>
        <begin position="46"/>
        <end position="200"/>
    </location>
</feature>
<keyword evidence="4" id="KW-0342">GTP-binding</keyword>
<dbReference type="InterPro" id="IPR045063">
    <property type="entry name" value="Dynamin_N"/>
</dbReference>
<dbReference type="GO" id="GO:0003924">
    <property type="term" value="F:GTPase activity"/>
    <property type="evidence" value="ECO:0007669"/>
    <property type="project" value="InterPro"/>
</dbReference>
<evidence type="ECO:0000256" key="6">
    <source>
        <dbReference type="SAM" id="Coils"/>
    </source>
</evidence>